<dbReference type="InterPro" id="IPR006577">
    <property type="entry name" value="UAS"/>
</dbReference>
<dbReference type="Gene3D" id="1.10.8.10">
    <property type="entry name" value="DNA helicase RuvA subunit, C-terminal domain"/>
    <property type="match status" value="1"/>
</dbReference>
<name>A0A815LZA4_9BILA</name>
<dbReference type="Pfam" id="PF00789">
    <property type="entry name" value="UBX"/>
    <property type="match status" value="1"/>
</dbReference>
<protein>
    <recommendedName>
        <fullName evidence="7">FAS-associated factor 1</fullName>
    </recommendedName>
</protein>
<dbReference type="SMART" id="SM00166">
    <property type="entry name" value="UBX"/>
    <property type="match status" value="1"/>
</dbReference>
<dbReference type="InterPro" id="IPR001012">
    <property type="entry name" value="UBX_dom"/>
</dbReference>
<feature type="domain" description="Ubiquitin-like" evidence="3">
    <location>
        <begin position="120"/>
        <end position="195"/>
    </location>
</feature>
<dbReference type="SMART" id="SM00594">
    <property type="entry name" value="UAS"/>
    <property type="match status" value="1"/>
</dbReference>
<feature type="compositionally biased region" description="Basic and acidic residues" evidence="1">
    <location>
        <begin position="544"/>
        <end position="583"/>
    </location>
</feature>
<dbReference type="EMBL" id="CAJNRE010022020">
    <property type="protein sequence ID" value="CAF2267261.1"/>
    <property type="molecule type" value="Genomic_DNA"/>
</dbReference>
<sequence length="663" mass="75793">MSDQSREQILSDFQNCTGLEHIDECIHVLEQYEWNLPAAVQSVLDRIGCANDKETTVPNQDTVNNSTSSVAINTTNQNVNNKRQSDSNDIDDLDQPRTIKTIPGSQRTTTGIIGPVVRDLNFTIECRDRTEQIAMFDNESVYQLKAKICEKIPIPPNKQNFVNWETKSFDDQTILRDLHLPKENKIQLSSIENGSASRTQTHKSSEEFPVTVLCEDQSGKMVPFKLILQSNTTISDLKKKIEHSAHIPLQSQSWQGLLGANDSDELRQTSITSQIPLIVHHSDRQLPSMRKEIKHSITTNDDERMDIDHDSGLETYEDENPALSQNETSPPFGATTIASRVPLIPDECTDDVSALENFARVFHARYGSTGPILYIGPLDQAIQDSVYASIHNRRPLAIYLHNDQSVCANVFCSQVLATDSIVEYLANNYVFWAWDVTSASNRTRLFETVRRCVGNQCVHRVGSIENDTFPLILIVIRSRGLLELVNIIEGKSTPSEVLLNLIQSHESFEEQRLRDVDEEIMREKRENLKKQQEDEYEQSLQADLAKERARQEEYDANERLKQQRLQQQEESKARLPEEPSETEKNITRLKIRLPNDEGVLMRRFHINNNLQVLFDYLTTHGRMLGEYKLLTTYPKRDLASLNASDTFEQLKLYPQEQLILESL</sequence>
<dbReference type="GO" id="GO:0005783">
    <property type="term" value="C:endoplasmic reticulum"/>
    <property type="evidence" value="ECO:0007669"/>
    <property type="project" value="TreeGrafter"/>
</dbReference>
<dbReference type="PROSITE" id="PS50033">
    <property type="entry name" value="UBX"/>
    <property type="match status" value="1"/>
</dbReference>
<evidence type="ECO:0000313" key="4">
    <source>
        <dbReference type="EMBL" id="CAF1410738.1"/>
    </source>
</evidence>
<dbReference type="InterPro" id="IPR050730">
    <property type="entry name" value="UBX_domain-protein"/>
</dbReference>
<proteinExistence type="predicted"/>
<dbReference type="Proteomes" id="UP000663855">
    <property type="component" value="Unassembled WGS sequence"/>
</dbReference>
<dbReference type="PANTHER" id="PTHR23322">
    <property type="entry name" value="FAS-ASSOCIATED PROTEIN"/>
    <property type="match status" value="1"/>
</dbReference>
<evidence type="ECO:0000313" key="6">
    <source>
        <dbReference type="Proteomes" id="UP000663855"/>
    </source>
</evidence>
<gene>
    <name evidence="4" type="ORF">CJN711_LOCUS22489</name>
    <name evidence="5" type="ORF">MBJ925_LOCUS39197</name>
</gene>
<evidence type="ECO:0000313" key="5">
    <source>
        <dbReference type="EMBL" id="CAF2267261.1"/>
    </source>
</evidence>
<dbReference type="AlphaFoldDB" id="A0A815LZA4"/>
<dbReference type="SUPFAM" id="SSF52833">
    <property type="entry name" value="Thioredoxin-like"/>
    <property type="match status" value="1"/>
</dbReference>
<dbReference type="EMBL" id="CAJNOV010010543">
    <property type="protein sequence ID" value="CAF1410738.1"/>
    <property type="molecule type" value="Genomic_DNA"/>
</dbReference>
<feature type="domain" description="UBX" evidence="2">
    <location>
        <begin position="582"/>
        <end position="660"/>
    </location>
</feature>
<comment type="caution">
    <text evidence="4">The sequence shown here is derived from an EMBL/GenBank/DDBJ whole genome shotgun (WGS) entry which is preliminary data.</text>
</comment>
<dbReference type="InterPro" id="IPR029071">
    <property type="entry name" value="Ubiquitin-like_domsf"/>
</dbReference>
<feature type="region of interest" description="Disordered" evidence="1">
    <location>
        <begin position="57"/>
        <end position="95"/>
    </location>
</feature>
<dbReference type="SUPFAM" id="SSF54236">
    <property type="entry name" value="Ubiquitin-like"/>
    <property type="match status" value="2"/>
</dbReference>
<dbReference type="GO" id="GO:0036503">
    <property type="term" value="P:ERAD pathway"/>
    <property type="evidence" value="ECO:0007669"/>
    <property type="project" value="TreeGrafter"/>
</dbReference>
<organism evidence="4 6">
    <name type="scientific">Rotaria magnacalcarata</name>
    <dbReference type="NCBI Taxonomy" id="392030"/>
    <lineage>
        <taxon>Eukaryota</taxon>
        <taxon>Metazoa</taxon>
        <taxon>Spiralia</taxon>
        <taxon>Gnathifera</taxon>
        <taxon>Rotifera</taxon>
        <taxon>Eurotatoria</taxon>
        <taxon>Bdelloidea</taxon>
        <taxon>Philodinida</taxon>
        <taxon>Philodinidae</taxon>
        <taxon>Rotaria</taxon>
    </lineage>
</organism>
<accession>A0A815LZA4</accession>
<evidence type="ECO:0000259" key="3">
    <source>
        <dbReference type="PROSITE" id="PS50053"/>
    </source>
</evidence>
<dbReference type="GO" id="GO:0005634">
    <property type="term" value="C:nucleus"/>
    <property type="evidence" value="ECO:0007669"/>
    <property type="project" value="TreeGrafter"/>
</dbReference>
<dbReference type="PROSITE" id="PS50053">
    <property type="entry name" value="UBIQUITIN_2"/>
    <property type="match status" value="1"/>
</dbReference>
<dbReference type="Gene3D" id="3.10.20.90">
    <property type="entry name" value="Phosphatidylinositol 3-kinase Catalytic Subunit, Chain A, domain 1"/>
    <property type="match status" value="2"/>
</dbReference>
<reference evidence="4" key="1">
    <citation type="submission" date="2021-02" db="EMBL/GenBank/DDBJ databases">
        <authorList>
            <person name="Nowell W R."/>
        </authorList>
    </citation>
    <scope>NUCLEOTIDE SEQUENCE</scope>
</reference>
<evidence type="ECO:0008006" key="7">
    <source>
        <dbReference type="Google" id="ProtNLM"/>
    </source>
</evidence>
<dbReference type="Pfam" id="PF21021">
    <property type="entry name" value="FAF1"/>
    <property type="match status" value="1"/>
</dbReference>
<dbReference type="InterPro" id="IPR036249">
    <property type="entry name" value="Thioredoxin-like_sf"/>
</dbReference>
<feature type="region of interest" description="Disordered" evidence="1">
    <location>
        <begin position="526"/>
        <end position="583"/>
    </location>
</feature>
<dbReference type="InterPro" id="IPR049483">
    <property type="entry name" value="FAF1_2-like_UAS"/>
</dbReference>
<dbReference type="InterPro" id="IPR000626">
    <property type="entry name" value="Ubiquitin-like_dom"/>
</dbReference>
<feature type="compositionally biased region" description="Polar residues" evidence="1">
    <location>
        <begin position="57"/>
        <end position="82"/>
    </location>
</feature>
<dbReference type="Pfam" id="PF14555">
    <property type="entry name" value="UBA_4"/>
    <property type="match status" value="1"/>
</dbReference>
<evidence type="ECO:0000259" key="2">
    <source>
        <dbReference type="PROSITE" id="PS50033"/>
    </source>
</evidence>
<dbReference type="Gene3D" id="3.40.30.10">
    <property type="entry name" value="Glutaredoxin"/>
    <property type="match status" value="1"/>
</dbReference>
<evidence type="ECO:0000256" key="1">
    <source>
        <dbReference type="SAM" id="MobiDB-lite"/>
    </source>
</evidence>
<dbReference type="GO" id="GO:0043130">
    <property type="term" value="F:ubiquitin binding"/>
    <property type="evidence" value="ECO:0007669"/>
    <property type="project" value="TreeGrafter"/>
</dbReference>
<dbReference type="Proteomes" id="UP000663824">
    <property type="component" value="Unassembled WGS sequence"/>
</dbReference>
<dbReference type="PANTHER" id="PTHR23322:SF96">
    <property type="entry name" value="FAS-ASSOCIATED FACTOR 1"/>
    <property type="match status" value="1"/>
</dbReference>